<dbReference type="SUPFAM" id="SSF52200">
    <property type="entry name" value="Toll/Interleukin receptor TIR domain"/>
    <property type="match status" value="1"/>
</dbReference>
<accession>A0ABQ2VCT3</accession>
<evidence type="ECO:0000313" key="3">
    <source>
        <dbReference type="Proteomes" id="UP000649573"/>
    </source>
</evidence>
<dbReference type="PROSITE" id="PS50104">
    <property type="entry name" value="TIR"/>
    <property type="match status" value="1"/>
</dbReference>
<dbReference type="Pfam" id="PF13676">
    <property type="entry name" value="TIR_2"/>
    <property type="match status" value="1"/>
</dbReference>
<dbReference type="Gene3D" id="3.40.50.10140">
    <property type="entry name" value="Toll/interleukin-1 receptor homology (TIR) domain"/>
    <property type="match status" value="1"/>
</dbReference>
<dbReference type="EMBL" id="BMRE01000070">
    <property type="protein sequence ID" value="GGU79732.1"/>
    <property type="molecule type" value="Genomic_DNA"/>
</dbReference>
<organism evidence="2 3">
    <name type="scientific">Lentzea flava</name>
    <dbReference type="NCBI Taxonomy" id="103732"/>
    <lineage>
        <taxon>Bacteria</taxon>
        <taxon>Bacillati</taxon>
        <taxon>Actinomycetota</taxon>
        <taxon>Actinomycetes</taxon>
        <taxon>Pseudonocardiales</taxon>
        <taxon>Pseudonocardiaceae</taxon>
        <taxon>Lentzea</taxon>
    </lineage>
</organism>
<reference evidence="3" key="1">
    <citation type="journal article" date="2019" name="Int. J. Syst. Evol. Microbiol.">
        <title>The Global Catalogue of Microorganisms (GCM) 10K type strain sequencing project: providing services to taxonomists for standard genome sequencing and annotation.</title>
        <authorList>
            <consortium name="The Broad Institute Genomics Platform"/>
            <consortium name="The Broad Institute Genome Sequencing Center for Infectious Disease"/>
            <person name="Wu L."/>
            <person name="Ma J."/>
        </authorList>
    </citation>
    <scope>NUCLEOTIDE SEQUENCE [LARGE SCALE GENOMIC DNA]</scope>
    <source>
        <strain evidence="3">JCM 3296</strain>
    </source>
</reference>
<evidence type="ECO:0000313" key="2">
    <source>
        <dbReference type="EMBL" id="GGU79732.1"/>
    </source>
</evidence>
<dbReference type="SMART" id="SM00255">
    <property type="entry name" value="TIR"/>
    <property type="match status" value="1"/>
</dbReference>
<proteinExistence type="predicted"/>
<protein>
    <recommendedName>
        <fullName evidence="1">TIR domain-containing protein</fullName>
    </recommendedName>
</protein>
<name>A0ABQ2VCT3_9PSEU</name>
<dbReference type="InterPro" id="IPR000157">
    <property type="entry name" value="TIR_dom"/>
</dbReference>
<keyword evidence="3" id="KW-1185">Reference proteome</keyword>
<feature type="domain" description="TIR" evidence="1">
    <location>
        <begin position="7"/>
        <end position="178"/>
    </location>
</feature>
<dbReference type="InterPro" id="IPR035897">
    <property type="entry name" value="Toll_tir_struct_dom_sf"/>
</dbReference>
<comment type="caution">
    <text evidence="2">The sequence shown here is derived from an EMBL/GenBank/DDBJ whole genome shotgun (WGS) entry which is preliminary data.</text>
</comment>
<dbReference type="RefSeq" id="WP_189259301.1">
    <property type="nucleotide sequence ID" value="NZ_BMRE01000070.1"/>
</dbReference>
<sequence length="424" mass="48201">MRRRKGALWDVFISHSTKGFEGGLAHQLLTRLITDLPPRAIRVWADKKKLRQGDAWRKDIADAINKSHVGIILLDKRALGRPWIYKEANLMEGQPKERHYRIITVLIGLTRQDVRDHGNEVFVELVENKQHSVVENQPGVEAFLAELLDLMSSVELGLLRADEMRLVQMVAEHLPEDLDEIIDLTTWFVEEPHPPPLLAREVLAHLLLKAKLEPCVRQMFVDAKDYFLGKQNPAALKRLVRLIAPSWIPLEDAAPIVPPAGASRRVGVLGTIADASARGAITCETGKALVRRATHWDEHTCDVWEFGQIPTGAERSQELSTDLDEQLDYWARELDRTKYIVLEAGRDESDRLDGVRHVHNQWPNVVVVLVIGPTVDPEKEQFDSELGTPTYYRTRLPRADEARANQVIREICWHLDIKHQGESA</sequence>
<dbReference type="Proteomes" id="UP000649573">
    <property type="component" value="Unassembled WGS sequence"/>
</dbReference>
<gene>
    <name evidence="2" type="ORF">GCM10010178_83250</name>
</gene>
<evidence type="ECO:0000259" key="1">
    <source>
        <dbReference type="PROSITE" id="PS50104"/>
    </source>
</evidence>